<organism evidence="1 2">
    <name type="scientific">Methanolobus profundi</name>
    <dbReference type="NCBI Taxonomy" id="487685"/>
    <lineage>
        <taxon>Archaea</taxon>
        <taxon>Methanobacteriati</taxon>
        <taxon>Methanobacteriota</taxon>
        <taxon>Stenosarchaea group</taxon>
        <taxon>Methanomicrobia</taxon>
        <taxon>Methanosarcinales</taxon>
        <taxon>Methanosarcinaceae</taxon>
        <taxon>Methanolobus</taxon>
    </lineage>
</organism>
<evidence type="ECO:0000313" key="2">
    <source>
        <dbReference type="Proteomes" id="UP000198535"/>
    </source>
</evidence>
<dbReference type="Proteomes" id="UP000198535">
    <property type="component" value="Unassembled WGS sequence"/>
</dbReference>
<evidence type="ECO:0008006" key="3">
    <source>
        <dbReference type="Google" id="ProtNLM"/>
    </source>
</evidence>
<reference evidence="2" key="1">
    <citation type="submission" date="2016-10" db="EMBL/GenBank/DDBJ databases">
        <authorList>
            <person name="Varghese N."/>
            <person name="Submissions S."/>
        </authorList>
    </citation>
    <scope>NUCLEOTIDE SEQUENCE [LARGE SCALE GENOMIC DNA]</scope>
    <source>
        <strain evidence="2">Mob M</strain>
    </source>
</reference>
<protein>
    <recommendedName>
        <fullName evidence="3">DUF4367 domain-containing protein</fullName>
    </recommendedName>
</protein>
<proteinExistence type="predicted"/>
<evidence type="ECO:0000313" key="1">
    <source>
        <dbReference type="EMBL" id="SFM66139.1"/>
    </source>
</evidence>
<keyword evidence="2" id="KW-1185">Reference proteome</keyword>
<dbReference type="EMBL" id="FOUJ01000004">
    <property type="protein sequence ID" value="SFM66139.1"/>
    <property type="molecule type" value="Genomic_DNA"/>
</dbReference>
<dbReference type="STRING" id="487685.SAMN04488696_1931"/>
<accession>A0A1I4SP04</accession>
<name>A0A1I4SP04_9EURY</name>
<sequence>MIKKIFLVLLISILMLSISGCTDEVIEETPADADVDDVGNTTDVIATIPADAGTSDLVPSEDLPASYEFLGVRELSAEYVGEEYVSISGVIGASEGLYMYQDSTDVYIDVIEMEDTTSAEAFISEYRSGFSSLSVGESRFTDVSLNGHSAVRILQYITMETSNVKRYTYVWNNGEYVFIVGGATDDYAVLSGLAEATGY</sequence>
<dbReference type="PROSITE" id="PS51257">
    <property type="entry name" value="PROKAR_LIPOPROTEIN"/>
    <property type="match status" value="1"/>
</dbReference>
<gene>
    <name evidence="1" type="ORF">SAMN04488696_1931</name>
</gene>
<dbReference type="AlphaFoldDB" id="A0A1I4SP04"/>